<dbReference type="InterPro" id="IPR017871">
    <property type="entry name" value="ABC_transporter-like_CS"/>
</dbReference>
<dbReference type="InterPro" id="IPR003593">
    <property type="entry name" value="AAA+_ATPase"/>
</dbReference>
<evidence type="ECO:0000259" key="10">
    <source>
        <dbReference type="PROSITE" id="PS50893"/>
    </source>
</evidence>
<keyword evidence="7 9" id="KW-0472">Membrane</keyword>
<dbReference type="PROSITE" id="PS50893">
    <property type="entry name" value="ABC_TRANSPORTER_2"/>
    <property type="match status" value="1"/>
</dbReference>
<accession>A0A200QLB2</accession>
<dbReference type="FunFam" id="3.40.50.300:FF:000530">
    <property type="entry name" value="ABC transporter G family member 6"/>
    <property type="match status" value="1"/>
</dbReference>
<dbReference type="GO" id="GO:0140359">
    <property type="term" value="F:ABC-type transporter activity"/>
    <property type="evidence" value="ECO:0007669"/>
    <property type="project" value="InterPro"/>
</dbReference>
<dbReference type="Pfam" id="PF00005">
    <property type="entry name" value="ABC_tran"/>
    <property type="match status" value="1"/>
</dbReference>
<feature type="transmembrane region" description="Helical" evidence="9">
    <location>
        <begin position="604"/>
        <end position="626"/>
    </location>
</feature>
<feature type="region of interest" description="Disordered" evidence="8">
    <location>
        <begin position="425"/>
        <end position="447"/>
    </location>
</feature>
<keyword evidence="6 9" id="KW-1133">Transmembrane helix</keyword>
<dbReference type="SMART" id="SM00382">
    <property type="entry name" value="AAA"/>
    <property type="match status" value="1"/>
</dbReference>
<evidence type="ECO:0000313" key="12">
    <source>
        <dbReference type="Proteomes" id="UP000195402"/>
    </source>
</evidence>
<keyword evidence="3 9" id="KW-0812">Transmembrane</keyword>
<dbReference type="PANTHER" id="PTHR48041:SF73">
    <property type="entry name" value="ABC TRANSPORTER G FAMILY MEMBER STR"/>
    <property type="match status" value="1"/>
</dbReference>
<dbReference type="GO" id="GO:0005524">
    <property type="term" value="F:ATP binding"/>
    <property type="evidence" value="ECO:0007669"/>
    <property type="project" value="UniProtKB-KW"/>
</dbReference>
<dbReference type="Proteomes" id="UP000195402">
    <property type="component" value="Unassembled WGS sequence"/>
</dbReference>
<dbReference type="SMR" id="A0A200QLB2"/>
<reference evidence="11 12" key="1">
    <citation type="journal article" date="2017" name="Mol. Plant">
        <title>The Genome of Medicinal Plant Macleaya cordata Provides New Insights into Benzylisoquinoline Alkaloids Metabolism.</title>
        <authorList>
            <person name="Liu X."/>
            <person name="Liu Y."/>
            <person name="Huang P."/>
            <person name="Ma Y."/>
            <person name="Qing Z."/>
            <person name="Tang Q."/>
            <person name="Cao H."/>
            <person name="Cheng P."/>
            <person name="Zheng Y."/>
            <person name="Yuan Z."/>
            <person name="Zhou Y."/>
            <person name="Liu J."/>
            <person name="Tang Z."/>
            <person name="Zhuo Y."/>
            <person name="Zhang Y."/>
            <person name="Yu L."/>
            <person name="Huang J."/>
            <person name="Yang P."/>
            <person name="Peng Q."/>
            <person name="Zhang J."/>
            <person name="Jiang W."/>
            <person name="Zhang Z."/>
            <person name="Lin K."/>
            <person name="Ro D.K."/>
            <person name="Chen X."/>
            <person name="Xiong X."/>
            <person name="Shang Y."/>
            <person name="Huang S."/>
            <person name="Zeng J."/>
        </authorList>
    </citation>
    <scope>NUCLEOTIDE SEQUENCE [LARGE SCALE GENOMIC DNA]</scope>
    <source>
        <strain evidence="12">cv. BLH2017</strain>
        <tissue evidence="11">Root</tissue>
    </source>
</reference>
<evidence type="ECO:0000313" key="11">
    <source>
        <dbReference type="EMBL" id="OVA11211.1"/>
    </source>
</evidence>
<evidence type="ECO:0000256" key="3">
    <source>
        <dbReference type="ARBA" id="ARBA00022692"/>
    </source>
</evidence>
<dbReference type="OrthoDB" id="66620at2759"/>
<dbReference type="InterPro" id="IPR003439">
    <property type="entry name" value="ABC_transporter-like_ATP-bd"/>
</dbReference>
<organism evidence="11 12">
    <name type="scientific">Macleaya cordata</name>
    <name type="common">Five-seeded plume-poppy</name>
    <name type="synonym">Bocconia cordata</name>
    <dbReference type="NCBI Taxonomy" id="56857"/>
    <lineage>
        <taxon>Eukaryota</taxon>
        <taxon>Viridiplantae</taxon>
        <taxon>Streptophyta</taxon>
        <taxon>Embryophyta</taxon>
        <taxon>Tracheophyta</taxon>
        <taxon>Spermatophyta</taxon>
        <taxon>Magnoliopsida</taxon>
        <taxon>Ranunculales</taxon>
        <taxon>Papaveraceae</taxon>
        <taxon>Papaveroideae</taxon>
        <taxon>Macleaya</taxon>
    </lineage>
</organism>
<feature type="transmembrane region" description="Helical" evidence="9">
    <location>
        <begin position="529"/>
        <end position="550"/>
    </location>
</feature>
<dbReference type="CDD" id="cd03213">
    <property type="entry name" value="ABCG_EPDR"/>
    <property type="match status" value="1"/>
</dbReference>
<evidence type="ECO:0000256" key="8">
    <source>
        <dbReference type="SAM" id="MobiDB-lite"/>
    </source>
</evidence>
<comment type="subcellular location">
    <subcellularLocation>
        <location evidence="1">Membrane</location>
        <topology evidence="1">Multi-pass membrane protein</topology>
    </subcellularLocation>
</comment>
<feature type="transmembrane region" description="Helical" evidence="9">
    <location>
        <begin position="562"/>
        <end position="584"/>
    </location>
</feature>
<feature type="domain" description="ABC transporter" evidence="10">
    <location>
        <begin position="39"/>
        <end position="290"/>
    </location>
</feature>
<keyword evidence="12" id="KW-1185">Reference proteome</keyword>
<gene>
    <name evidence="11" type="ORF">BVC80_1749g39</name>
</gene>
<dbReference type="EMBL" id="MVGT01001726">
    <property type="protein sequence ID" value="OVA11211.1"/>
    <property type="molecule type" value="Genomic_DNA"/>
</dbReference>
<evidence type="ECO:0000256" key="6">
    <source>
        <dbReference type="ARBA" id="ARBA00022989"/>
    </source>
</evidence>
<feature type="transmembrane region" description="Helical" evidence="9">
    <location>
        <begin position="638"/>
        <end position="662"/>
    </location>
</feature>
<dbReference type="PROSITE" id="PS00211">
    <property type="entry name" value="ABC_TRANSPORTER_1"/>
    <property type="match status" value="1"/>
</dbReference>
<dbReference type="STRING" id="56857.A0A200QLB2"/>
<dbReference type="PANTHER" id="PTHR48041">
    <property type="entry name" value="ABC TRANSPORTER G FAMILY MEMBER 28"/>
    <property type="match status" value="1"/>
</dbReference>
<feature type="compositionally biased region" description="Polar residues" evidence="8">
    <location>
        <begin position="349"/>
        <end position="365"/>
    </location>
</feature>
<feature type="region of interest" description="Disordered" evidence="8">
    <location>
        <begin position="327"/>
        <end position="365"/>
    </location>
</feature>
<evidence type="ECO:0000256" key="5">
    <source>
        <dbReference type="ARBA" id="ARBA00022840"/>
    </source>
</evidence>
<dbReference type="SUPFAM" id="SSF52540">
    <property type="entry name" value="P-loop containing nucleoside triphosphate hydrolases"/>
    <property type="match status" value="1"/>
</dbReference>
<dbReference type="GO" id="GO:0016887">
    <property type="term" value="F:ATP hydrolysis activity"/>
    <property type="evidence" value="ECO:0007669"/>
    <property type="project" value="InterPro"/>
</dbReference>
<dbReference type="Gene3D" id="3.40.50.300">
    <property type="entry name" value="P-loop containing nucleotide triphosphate hydrolases"/>
    <property type="match status" value="1"/>
</dbReference>
<keyword evidence="2" id="KW-0813">Transport</keyword>
<evidence type="ECO:0000256" key="7">
    <source>
        <dbReference type="ARBA" id="ARBA00023136"/>
    </source>
</evidence>
<dbReference type="InParanoid" id="A0A200QLB2"/>
<comment type="caution">
    <text evidence="11">The sequence shown here is derived from an EMBL/GenBank/DDBJ whole genome shotgun (WGS) entry which is preliminary data.</text>
</comment>
<evidence type="ECO:0000256" key="1">
    <source>
        <dbReference type="ARBA" id="ARBA00004141"/>
    </source>
</evidence>
<dbReference type="InterPro" id="IPR027417">
    <property type="entry name" value="P-loop_NTPase"/>
</dbReference>
<dbReference type="InterPro" id="IPR050352">
    <property type="entry name" value="ABCG_transporters"/>
</dbReference>
<evidence type="ECO:0000256" key="4">
    <source>
        <dbReference type="ARBA" id="ARBA00022741"/>
    </source>
</evidence>
<feature type="transmembrane region" description="Helical" evidence="9">
    <location>
        <begin position="668"/>
        <end position="687"/>
    </location>
</feature>
<keyword evidence="4" id="KW-0547">Nucleotide-binding</keyword>
<proteinExistence type="predicted"/>
<dbReference type="OMA" id="AMRGEIM"/>
<feature type="transmembrane region" description="Helical" evidence="9">
    <location>
        <begin position="771"/>
        <end position="793"/>
    </location>
</feature>
<evidence type="ECO:0000256" key="9">
    <source>
        <dbReference type="SAM" id="Phobius"/>
    </source>
</evidence>
<evidence type="ECO:0000256" key="2">
    <source>
        <dbReference type="ARBA" id="ARBA00022448"/>
    </source>
</evidence>
<dbReference type="AlphaFoldDB" id="A0A200QLB2"/>
<sequence length="802" mass="90523">MASQLPRSDTVTSLENLLGMDKSVVHAAQTNKVFQGEGLEFKNLSYSIMKKMKKDKVWISKETYLLHDISGQAMRGEIMAIMGPSGAGKSTFLDALAGRIARGSLQGSVSVDGRPVSTSYIKKVSSYVMQDDQLFPMLTVFETFMFAAEVRLPPSISRAEKKRRVYELIEQLGLQSATHTYIGDEGRRGVSGGERRRVSIGVDIIHKPSLLFLDEPTSGLDSTSAYSVVEKVKDIARGGSIVLMTIHQPSFRIQMLLDRITVLARGRLVYLGSPTALPAHLSGFGRPVPDGENSMEYLLDVIKEYDESMVGLDPLVLYQSEGIKPDQVARTPIPKTPKTPRTPYRNSIPLRSQAFSRGNQTPGRNSVQFEYYDEDEDDEDGFDNSLERKTQTSMHVTSGVYNPPLASQFYKDFSVWIYHGVKGTPRRPPSWTPARTPSRTPGKTPLFGPRDQFSVQIATPQQEIPTQSNSPSVVNPSPDPFAPSYEEFQLDGFDEPADDGPEFSNPWLREVAVLSWRTALNVIRTPELFLSREIVLTVMALILSSLFKKLDETDFKSINRLLNFYIFAVCLVFFSSNDAVPTFIQERFIFIRETSHNAYRASSYVISSLIVYLPFFAIQGFTFAIITNKILQLKSNFLNFWMILFASLITTNAYVMLVSALVPSYITGYAVVIATTALFFLTCGFFLKRLQIPIYWRWLHYISAIKYPFEALLTNEFKGSQCYHGSYRELSPGPLGNVQFSELHNTTDPSYSCMLMGEDVLFSMGIQMETIWYDIAILLAWGVLYRLFFYVVLRFYSKNERK</sequence>
<dbReference type="Pfam" id="PF01061">
    <property type="entry name" value="ABC2_membrane"/>
    <property type="match status" value="1"/>
</dbReference>
<keyword evidence="5" id="KW-0067">ATP-binding</keyword>
<protein>
    <submittedName>
        <fullName evidence="11">ABC transporter-like</fullName>
    </submittedName>
</protein>
<dbReference type="GO" id="GO:0016020">
    <property type="term" value="C:membrane"/>
    <property type="evidence" value="ECO:0007669"/>
    <property type="project" value="UniProtKB-SubCell"/>
</dbReference>
<dbReference type="InterPro" id="IPR013525">
    <property type="entry name" value="ABC2_TM"/>
</dbReference>
<name>A0A200QLB2_MACCD</name>